<reference evidence="4" key="1">
    <citation type="submission" date="2022-05" db="EMBL/GenBank/DDBJ databases">
        <authorList>
            <person name="Pankratov T."/>
        </authorList>
    </citation>
    <scope>NUCLEOTIDE SEQUENCE</scope>
    <source>
        <strain evidence="4">BP6-180914</strain>
    </source>
</reference>
<dbReference type="PROSITE" id="PS50005">
    <property type="entry name" value="TPR"/>
    <property type="match status" value="1"/>
</dbReference>
<dbReference type="InterPro" id="IPR051012">
    <property type="entry name" value="CellSynth/LPSAsmb/PSIAsmb"/>
</dbReference>
<dbReference type="InterPro" id="IPR011990">
    <property type="entry name" value="TPR-like_helical_dom_sf"/>
</dbReference>
<accession>A0AA41YXN7</accession>
<dbReference type="SUPFAM" id="SSF48452">
    <property type="entry name" value="TPR-like"/>
    <property type="match status" value="4"/>
</dbReference>
<proteinExistence type="predicted"/>
<dbReference type="RefSeq" id="WP_282583094.1">
    <property type="nucleotide sequence ID" value="NZ_JAMOIM010000001.1"/>
</dbReference>
<keyword evidence="1" id="KW-0677">Repeat</keyword>
<dbReference type="Gene3D" id="1.25.40.10">
    <property type="entry name" value="Tetratricopeptide repeat domain"/>
    <property type="match status" value="3"/>
</dbReference>
<sequence>MTKHHLFLAAASLLVLAGCKDKQSPQETATHFKAAQDLYAQKDYTHALVEIQNAIKGDPKSGDAHFLAAQIQEGLANPKGAFEEYARAAMPEAGNIKAQLKVAQILIEANQLDAALGRINGTLGSRPNDPDALALRAWAEQRKGDRDKARADAQLSLLRSPGQPIATSVMAADALADKNSDKALVSLAIGLKAHPTDVPLIRLKAAALLMQDKKDEAVALYQDLLKADPKSVGIRSTLAELDVATGQVDAGEQLLRDGVAALPDSREMRAALIVFMAKHRGDQAADKAMQEAIAATPKDSSFDLMRAEALLRAKKPDEAAQALQSAIARVPEGPARSAVRLALARLDLGMNDPVAARKLLDDAVTAKADDDDALLLRAELMVKSDDAAHAIPDLLAVAARRPRSASALAILAQAYTQQGDTDKAIDAWKKVVYFDPANLQPVTALANLYLKQSKPDLARQALADYVNKNPEGFEGRMALVRLAAQQKDWTAAQAAIDQMRRVPRSERVMALLNAELSEAKGTPVPAAAAYMKMIDASGSKPLDREALAGYARSSVAGKQTDQAITFVSALTEKLTGEDAAVADLVLSALYRNAGQDDKANDATALAIKAAPKLPAAYLEAAAALRKTPDRAVAVLNDGLAAGAPGEPLLMAKASLQEQADNKDPAIATYQDVLKLNPQSVVAANNYASLVADMKPNDKALLSEARKPLQRVAVSNNPALLDTLAWIDYRLGDFPSAKALLVRAKADTSDNPQLRFHYGAVLMAMGDKDAGRSVVKAALSQPFPGRQEAERMLTE</sequence>
<evidence type="ECO:0000256" key="2">
    <source>
        <dbReference type="ARBA" id="ARBA00022803"/>
    </source>
</evidence>
<keyword evidence="2 3" id="KW-0802">TPR repeat</keyword>
<dbReference type="SMART" id="SM00028">
    <property type="entry name" value="TPR"/>
    <property type="match status" value="6"/>
</dbReference>
<dbReference type="Pfam" id="PF13432">
    <property type="entry name" value="TPR_16"/>
    <property type="match status" value="3"/>
</dbReference>
<evidence type="ECO:0000313" key="4">
    <source>
        <dbReference type="EMBL" id="MCW6506745.1"/>
    </source>
</evidence>
<dbReference type="Pfam" id="PF13174">
    <property type="entry name" value="TPR_6"/>
    <property type="match status" value="1"/>
</dbReference>
<dbReference type="Proteomes" id="UP001165667">
    <property type="component" value="Unassembled WGS sequence"/>
</dbReference>
<dbReference type="Pfam" id="PF14559">
    <property type="entry name" value="TPR_19"/>
    <property type="match status" value="2"/>
</dbReference>
<protein>
    <submittedName>
        <fullName evidence="4">Tetratricopeptide repeat protein</fullName>
    </submittedName>
</protein>
<feature type="repeat" description="TPR" evidence="3">
    <location>
        <begin position="405"/>
        <end position="438"/>
    </location>
</feature>
<evidence type="ECO:0000256" key="3">
    <source>
        <dbReference type="PROSITE-ProRule" id="PRU00339"/>
    </source>
</evidence>
<dbReference type="PANTHER" id="PTHR45586">
    <property type="entry name" value="TPR REPEAT-CONTAINING PROTEIN PA4667"/>
    <property type="match status" value="1"/>
</dbReference>
<dbReference type="EMBL" id="JAMOIM010000001">
    <property type="protein sequence ID" value="MCW6506745.1"/>
    <property type="molecule type" value="Genomic_DNA"/>
</dbReference>
<dbReference type="PANTHER" id="PTHR45586:SF1">
    <property type="entry name" value="LIPOPOLYSACCHARIDE ASSEMBLY PROTEIN B"/>
    <property type="match status" value="1"/>
</dbReference>
<gene>
    <name evidence="4" type="ORF">M8523_01770</name>
</gene>
<organism evidence="4 5">
    <name type="scientific">Lichenifustis flavocetrariae</name>
    <dbReference type="NCBI Taxonomy" id="2949735"/>
    <lineage>
        <taxon>Bacteria</taxon>
        <taxon>Pseudomonadati</taxon>
        <taxon>Pseudomonadota</taxon>
        <taxon>Alphaproteobacteria</taxon>
        <taxon>Hyphomicrobiales</taxon>
        <taxon>Lichenihabitantaceae</taxon>
        <taxon>Lichenifustis</taxon>
    </lineage>
</organism>
<comment type="caution">
    <text evidence="4">The sequence shown here is derived from an EMBL/GenBank/DDBJ whole genome shotgun (WGS) entry which is preliminary data.</text>
</comment>
<dbReference type="AlphaFoldDB" id="A0AA41YXN7"/>
<evidence type="ECO:0000313" key="5">
    <source>
        <dbReference type="Proteomes" id="UP001165667"/>
    </source>
</evidence>
<name>A0AA41YXN7_9HYPH</name>
<dbReference type="PROSITE" id="PS51257">
    <property type="entry name" value="PROKAR_LIPOPROTEIN"/>
    <property type="match status" value="1"/>
</dbReference>
<evidence type="ECO:0000256" key="1">
    <source>
        <dbReference type="ARBA" id="ARBA00022737"/>
    </source>
</evidence>
<keyword evidence="5" id="KW-1185">Reference proteome</keyword>
<dbReference type="InterPro" id="IPR019734">
    <property type="entry name" value="TPR_rpt"/>
</dbReference>